<keyword evidence="3" id="KW-1185">Reference proteome</keyword>
<feature type="compositionally biased region" description="Basic and acidic residues" evidence="1">
    <location>
        <begin position="96"/>
        <end position="113"/>
    </location>
</feature>
<keyword evidence="2" id="KW-0614">Plasmid</keyword>
<evidence type="ECO:0000313" key="3">
    <source>
        <dbReference type="Proteomes" id="UP000254508"/>
    </source>
</evidence>
<feature type="region of interest" description="Disordered" evidence="1">
    <location>
        <begin position="86"/>
        <end position="113"/>
    </location>
</feature>
<dbReference type="Proteomes" id="UP000254508">
    <property type="component" value="Plasmid unnamed"/>
</dbReference>
<dbReference type="KEGG" id="err:DVR09_16645"/>
<gene>
    <name evidence="2" type="ORF">DVR09_16645</name>
</gene>
<organism evidence="2 3">
    <name type="scientific">Erythrobacter aureus</name>
    <dbReference type="NCBI Taxonomy" id="2182384"/>
    <lineage>
        <taxon>Bacteria</taxon>
        <taxon>Pseudomonadati</taxon>
        <taxon>Pseudomonadota</taxon>
        <taxon>Alphaproteobacteria</taxon>
        <taxon>Sphingomonadales</taxon>
        <taxon>Erythrobacteraceae</taxon>
        <taxon>Erythrobacter/Porphyrobacter group</taxon>
        <taxon>Erythrobacter</taxon>
    </lineage>
</organism>
<sequence length="113" mass="12386">METKLAKSEETREKLVDDHKKKLATHDEGLREIRSDIRQVSNYIEKAEAEARAARLSSLLTGLLEGEDADALDQAMKDGTLQEKLKSATKAAVSEAEGKPKAAPKEEKPKAKA</sequence>
<evidence type="ECO:0000313" key="2">
    <source>
        <dbReference type="EMBL" id="AXK44081.1"/>
    </source>
</evidence>
<geneLocation type="plasmid" evidence="2 3">
    <name>unnamed</name>
</geneLocation>
<dbReference type="EMBL" id="CP031358">
    <property type="protein sequence ID" value="AXK44081.1"/>
    <property type="molecule type" value="Genomic_DNA"/>
</dbReference>
<name>A0A345YJH9_9SPHN</name>
<evidence type="ECO:0000256" key="1">
    <source>
        <dbReference type="SAM" id="MobiDB-lite"/>
    </source>
</evidence>
<protein>
    <submittedName>
        <fullName evidence="2">Uncharacterized protein</fullName>
    </submittedName>
</protein>
<dbReference type="AlphaFoldDB" id="A0A345YJH9"/>
<reference evidence="2 3" key="1">
    <citation type="submission" date="2018-07" db="EMBL/GenBank/DDBJ databases">
        <title>Genome sequence of Erythrobacter strain YH-07, an antagonistic bacterium isolated from Yellow Sea.</title>
        <authorList>
            <person name="Tang T."/>
            <person name="Liu Q."/>
            <person name="Sun X."/>
        </authorList>
    </citation>
    <scope>NUCLEOTIDE SEQUENCE [LARGE SCALE GENOMIC DNA]</scope>
    <source>
        <strain evidence="2 3">YH-07</strain>
        <plasmid evidence="2 3">unnamed</plasmid>
    </source>
</reference>
<proteinExistence type="predicted"/>
<accession>A0A345YJH9</accession>